<accession>A0A3E1KQW0</accession>
<gene>
    <name evidence="1" type="ORF">DZD52_03210</name>
</gene>
<dbReference type="AlphaFoldDB" id="A0A3E1KQW0"/>
<evidence type="ECO:0000313" key="2">
    <source>
        <dbReference type="Proteomes" id="UP000259570"/>
    </source>
</evidence>
<organism evidence="1 2">
    <name type="scientific">Xanthomonas nasturtii</name>
    <dbReference type="NCBI Taxonomy" id="1843581"/>
    <lineage>
        <taxon>Bacteria</taxon>
        <taxon>Pseudomonadati</taxon>
        <taxon>Pseudomonadota</taxon>
        <taxon>Gammaproteobacteria</taxon>
        <taxon>Lysobacterales</taxon>
        <taxon>Lysobacteraceae</taxon>
        <taxon>Xanthomonas</taxon>
    </lineage>
</organism>
<dbReference type="EMBL" id="QUZM01000004">
    <property type="protein sequence ID" value="RFF41869.1"/>
    <property type="molecule type" value="Genomic_DNA"/>
</dbReference>
<dbReference type="Proteomes" id="UP000259570">
    <property type="component" value="Unassembled WGS sequence"/>
</dbReference>
<reference evidence="1 2" key="1">
    <citation type="submission" date="2018-08" db="EMBL/GenBank/DDBJ databases">
        <title>Genome sequencing of X. nasturtii WHRI 8984.</title>
        <authorList>
            <person name="Studholme D.J."/>
            <person name="Mchugh J."/>
            <person name="Vicente J."/>
        </authorList>
    </citation>
    <scope>NUCLEOTIDE SEQUENCE [LARGE SCALE GENOMIC DNA]</scope>
    <source>
        <strain evidence="1 2">WHRI 8984</strain>
    </source>
</reference>
<comment type="caution">
    <text evidence="1">The sequence shown here is derived from an EMBL/GenBank/DDBJ whole genome shotgun (WGS) entry which is preliminary data.</text>
</comment>
<evidence type="ECO:0000313" key="1">
    <source>
        <dbReference type="EMBL" id="RFF41869.1"/>
    </source>
</evidence>
<sequence length="140" mass="15187">MRAARSPDTVLVALLKDEDTASHGFVVAGCCVENLPTDHLAWSLPAHRRGTLGGMDAAKELPWTCLQRVPRRWAGKGPAATAKTCSSRALQLIHRFRPTISKHSRCADAMTWPPQSPAKRLTAAPTDYFDAYTASGIMCA</sequence>
<dbReference type="PROSITE" id="PS51257">
    <property type="entry name" value="PROKAR_LIPOPROTEIN"/>
    <property type="match status" value="1"/>
</dbReference>
<protein>
    <submittedName>
        <fullName evidence="1">Uncharacterized protein</fullName>
    </submittedName>
</protein>
<name>A0A3E1KQW0_9XANT</name>
<proteinExistence type="predicted"/>